<dbReference type="InterPro" id="IPR039537">
    <property type="entry name" value="Retrotran_Ty1/copia-like"/>
</dbReference>
<dbReference type="InterPro" id="IPR054722">
    <property type="entry name" value="PolX-like_BBD"/>
</dbReference>
<organism evidence="8 9">
    <name type="scientific">Escallonia herrerae</name>
    <dbReference type="NCBI Taxonomy" id="1293975"/>
    <lineage>
        <taxon>Eukaryota</taxon>
        <taxon>Viridiplantae</taxon>
        <taxon>Streptophyta</taxon>
        <taxon>Embryophyta</taxon>
        <taxon>Tracheophyta</taxon>
        <taxon>Spermatophyta</taxon>
        <taxon>Magnoliopsida</taxon>
        <taxon>eudicotyledons</taxon>
        <taxon>Gunneridae</taxon>
        <taxon>Pentapetalae</taxon>
        <taxon>asterids</taxon>
        <taxon>campanulids</taxon>
        <taxon>Escalloniales</taxon>
        <taxon>Escalloniaceae</taxon>
        <taxon>Escallonia</taxon>
    </lineage>
</organism>
<dbReference type="AlphaFoldDB" id="A0AA89AJ44"/>
<dbReference type="InterPro" id="IPR036397">
    <property type="entry name" value="RNaseH_sf"/>
</dbReference>
<evidence type="ECO:0000313" key="8">
    <source>
        <dbReference type="EMBL" id="KAK3005699.1"/>
    </source>
</evidence>
<protein>
    <recommendedName>
        <fullName evidence="10">Integrase catalytic domain-containing protein</fullName>
    </recommendedName>
</protein>
<dbReference type="InterPro" id="IPR012337">
    <property type="entry name" value="RNaseH-like_sf"/>
</dbReference>
<feature type="domain" description="Reverse transcriptase Ty1/copia-type" evidence="5">
    <location>
        <begin position="349"/>
        <end position="412"/>
    </location>
</feature>
<dbReference type="EMBL" id="JAVXUP010002094">
    <property type="protein sequence ID" value="KAK3005699.1"/>
    <property type="molecule type" value="Genomic_DNA"/>
</dbReference>
<feature type="domain" description="GAG-pre-integrase" evidence="6">
    <location>
        <begin position="114"/>
        <end position="159"/>
    </location>
</feature>
<dbReference type="SUPFAM" id="SSF53098">
    <property type="entry name" value="Ribonuclease H-like"/>
    <property type="match status" value="1"/>
</dbReference>
<dbReference type="Proteomes" id="UP001188597">
    <property type="component" value="Unassembled WGS sequence"/>
</dbReference>
<keyword evidence="3" id="KW-0378">Hydrolase</keyword>
<keyword evidence="9" id="KW-1185">Reference proteome</keyword>
<evidence type="ECO:0000256" key="2">
    <source>
        <dbReference type="ARBA" id="ARBA00022723"/>
    </source>
</evidence>
<dbReference type="GO" id="GO:0003676">
    <property type="term" value="F:nucleic acid binding"/>
    <property type="evidence" value="ECO:0007669"/>
    <property type="project" value="InterPro"/>
</dbReference>
<accession>A0AA89AJ44</accession>
<feature type="compositionally biased region" description="Basic and acidic residues" evidence="4">
    <location>
        <begin position="242"/>
        <end position="258"/>
    </location>
</feature>
<feature type="region of interest" description="Disordered" evidence="4">
    <location>
        <begin position="242"/>
        <end position="268"/>
    </location>
</feature>
<keyword evidence="1" id="KW-0645">Protease</keyword>
<dbReference type="Pfam" id="PF07727">
    <property type="entry name" value="RVT_2"/>
    <property type="match status" value="1"/>
</dbReference>
<gene>
    <name evidence="8" type="ORF">RJ639_017625</name>
</gene>
<dbReference type="PANTHER" id="PTHR42648:SF31">
    <property type="entry name" value="RNA-DIRECTED DNA POLYMERASE"/>
    <property type="match status" value="1"/>
</dbReference>
<evidence type="ECO:0000256" key="1">
    <source>
        <dbReference type="ARBA" id="ARBA00022670"/>
    </source>
</evidence>
<dbReference type="Gene3D" id="3.30.420.10">
    <property type="entry name" value="Ribonuclease H-like superfamily/Ribonuclease H"/>
    <property type="match status" value="1"/>
</dbReference>
<dbReference type="GO" id="GO:0046872">
    <property type="term" value="F:metal ion binding"/>
    <property type="evidence" value="ECO:0007669"/>
    <property type="project" value="UniProtKB-KW"/>
</dbReference>
<dbReference type="InterPro" id="IPR025724">
    <property type="entry name" value="GAG-pre-integrase_dom"/>
</dbReference>
<dbReference type="InterPro" id="IPR013103">
    <property type="entry name" value="RVT_2"/>
</dbReference>
<feature type="domain" description="Retrovirus-related Pol polyprotein from transposon TNT 1-94-like beta-barrel" evidence="7">
    <location>
        <begin position="1"/>
        <end position="64"/>
    </location>
</feature>
<dbReference type="PANTHER" id="PTHR42648">
    <property type="entry name" value="TRANSPOSASE, PUTATIVE-RELATED"/>
    <property type="match status" value="1"/>
</dbReference>
<dbReference type="CDD" id="cd09272">
    <property type="entry name" value="RNase_HI_RT_Ty1"/>
    <property type="match status" value="1"/>
</dbReference>
<dbReference type="GO" id="GO:0008233">
    <property type="term" value="F:peptidase activity"/>
    <property type="evidence" value="ECO:0007669"/>
    <property type="project" value="UniProtKB-KW"/>
</dbReference>
<evidence type="ECO:0000256" key="4">
    <source>
        <dbReference type="SAM" id="MobiDB-lite"/>
    </source>
</evidence>
<name>A0AA89AJ44_9ASTE</name>
<proteinExistence type="predicted"/>
<evidence type="ECO:0008006" key="10">
    <source>
        <dbReference type="Google" id="ProtNLM"/>
    </source>
</evidence>
<dbReference type="Pfam" id="PF22936">
    <property type="entry name" value="Pol_BBD"/>
    <property type="match status" value="1"/>
</dbReference>
<evidence type="ECO:0000259" key="7">
    <source>
        <dbReference type="Pfam" id="PF22936"/>
    </source>
</evidence>
<dbReference type="Pfam" id="PF13976">
    <property type="entry name" value="gag_pre-integrs"/>
    <property type="match status" value="1"/>
</dbReference>
<reference evidence="8" key="1">
    <citation type="submission" date="2022-12" db="EMBL/GenBank/DDBJ databases">
        <title>Draft genome assemblies for two species of Escallonia (Escalloniales).</title>
        <authorList>
            <person name="Chanderbali A."/>
            <person name="Dervinis C."/>
            <person name="Anghel I."/>
            <person name="Soltis D."/>
            <person name="Soltis P."/>
            <person name="Zapata F."/>
        </authorList>
    </citation>
    <scope>NUCLEOTIDE SEQUENCE</scope>
    <source>
        <strain evidence="8">UCBG64.0493</strain>
        <tissue evidence="8">Leaf</tissue>
    </source>
</reference>
<feature type="compositionally biased region" description="Polar residues" evidence="4">
    <location>
        <begin position="259"/>
        <end position="268"/>
    </location>
</feature>
<comment type="caution">
    <text evidence="8">The sequence shown here is derived from an EMBL/GenBank/DDBJ whole genome shotgun (WGS) entry which is preliminary data.</text>
</comment>
<evidence type="ECO:0000259" key="6">
    <source>
        <dbReference type="Pfam" id="PF13976"/>
    </source>
</evidence>
<sequence>MTGNAKNLRDVREISSCHVSLPDGNNAVAIKEGSVVLGRNLILKDVLYMPGLTCNLIYVSELIDHSDCFVQFTNSLCVIQGRTSRMLIGAGERRDELYYFRAILSIKAMKVNGACSLNLWHKCLGHPSPQVTKLVLVINLKKSSGILNKSCDVCQRAKQTRDTFPLNDHRALDIFELIHCDLWDPYRTPSSCGASYFLTIVDDYSRGVWIVLLIDKTEVSQTLKNFFAMIARQFNKEVKIRGTGDAHGGHEHHQRGSEDAQNVQQQLVSSAEQNVADPIAQEVRSDDEGIWRSSSIVGIVENKPRFDCVIITFLTAINVDHEPTSFSEAVKDERWREAMQREIQALKNNETWEIEDLPPGKKALGCKWVYKIKYNSDGTVERNKARLVIFGNHQIEGIDYTDTFAPVAKMVTVLDSWPLQSPRSGSYIRRTFIMPSCMGISKKRLDYFLGTSPISWKTKKRHTVSRSSAEAEYRSMAMTTGELLWLKGISKSLGVSHNFAMHLSCDSQAALHIAKNPDFHE</sequence>
<dbReference type="GO" id="GO:0006508">
    <property type="term" value="P:proteolysis"/>
    <property type="evidence" value="ECO:0007669"/>
    <property type="project" value="UniProtKB-KW"/>
</dbReference>
<evidence type="ECO:0000259" key="5">
    <source>
        <dbReference type="Pfam" id="PF07727"/>
    </source>
</evidence>
<keyword evidence="2" id="KW-0479">Metal-binding</keyword>
<evidence type="ECO:0000256" key="3">
    <source>
        <dbReference type="ARBA" id="ARBA00022801"/>
    </source>
</evidence>
<evidence type="ECO:0000313" key="9">
    <source>
        <dbReference type="Proteomes" id="UP001188597"/>
    </source>
</evidence>